<sequence>MLDYNPCSLQLVQYKKLWLPTWALLPYLDCKSSQESMQNILKDAEISDSVPAWLWKNQAICNEVKKMLLRK</sequence>
<proteinExistence type="predicted"/>
<evidence type="ECO:0000313" key="1">
    <source>
        <dbReference type="EnsemblPlants" id="Kaladp0048s0158.1.v1.1.CDS.1"/>
    </source>
</evidence>
<name>A0A7N0TYR8_KALFE</name>
<organism evidence="1 2">
    <name type="scientific">Kalanchoe fedtschenkoi</name>
    <name type="common">Lavender scallops</name>
    <name type="synonym">South American air plant</name>
    <dbReference type="NCBI Taxonomy" id="63787"/>
    <lineage>
        <taxon>Eukaryota</taxon>
        <taxon>Viridiplantae</taxon>
        <taxon>Streptophyta</taxon>
        <taxon>Embryophyta</taxon>
        <taxon>Tracheophyta</taxon>
        <taxon>Spermatophyta</taxon>
        <taxon>Magnoliopsida</taxon>
        <taxon>eudicotyledons</taxon>
        <taxon>Gunneridae</taxon>
        <taxon>Pentapetalae</taxon>
        <taxon>Saxifragales</taxon>
        <taxon>Crassulaceae</taxon>
        <taxon>Kalanchoe</taxon>
    </lineage>
</organism>
<dbReference type="AlphaFoldDB" id="A0A7N0TYR8"/>
<dbReference type="EnsemblPlants" id="Kaladp0048s0158.1.v1.1">
    <property type="protein sequence ID" value="Kaladp0048s0158.1.v1.1.CDS.1"/>
    <property type="gene ID" value="Kaladp0048s0158.v1.1"/>
</dbReference>
<protein>
    <submittedName>
        <fullName evidence="1">Uncharacterized protein</fullName>
    </submittedName>
</protein>
<reference evidence="1" key="1">
    <citation type="submission" date="2021-01" db="UniProtKB">
        <authorList>
            <consortium name="EnsemblPlants"/>
        </authorList>
    </citation>
    <scope>IDENTIFICATION</scope>
</reference>
<evidence type="ECO:0000313" key="2">
    <source>
        <dbReference type="Proteomes" id="UP000594263"/>
    </source>
</evidence>
<accession>A0A7N0TYR8</accession>
<dbReference type="Proteomes" id="UP000594263">
    <property type="component" value="Unplaced"/>
</dbReference>
<dbReference type="Gramene" id="Kaladp0048s0158.1.v1.1">
    <property type="protein sequence ID" value="Kaladp0048s0158.1.v1.1.CDS.1"/>
    <property type="gene ID" value="Kaladp0048s0158.v1.1"/>
</dbReference>
<keyword evidence="2" id="KW-1185">Reference proteome</keyword>